<dbReference type="GO" id="GO:0005975">
    <property type="term" value="P:carbohydrate metabolic process"/>
    <property type="evidence" value="ECO:0007669"/>
    <property type="project" value="InterPro"/>
</dbReference>
<dbReference type="EMBL" id="JAYKXP010000031">
    <property type="protein sequence ID" value="KAK7041871.1"/>
    <property type="molecule type" value="Genomic_DNA"/>
</dbReference>
<protein>
    <recommendedName>
        <fullName evidence="5">Glycoside hydrolase family 76 protein</fullName>
    </recommendedName>
</protein>
<evidence type="ECO:0000256" key="2">
    <source>
        <dbReference type="SAM" id="Phobius"/>
    </source>
</evidence>
<dbReference type="InterPro" id="IPR008928">
    <property type="entry name" value="6-hairpin_glycosidase_sf"/>
</dbReference>
<sequence>MEERIEVAARALDKAYTETIPAVNQTRYKDKVSRYFTTEEFSNLDPIYGYAAALAHVAYKDHMFLYIATEAWESNNNRVLQSSGIPPEVFQNTSDPKVQLVIDTLESHRKCPDSMDLSGGLIHSSTVGDMVTSENARFFRLSGVLAEITGDIKYLNAAQQSEKLFLSRLYTDDSLFWWSVMVDTKNPCGTLIDERKEPWNTGYATESLAILSSISLNETTVERLTSSILASSNYPQWHDHSGQGVLTLNDSAILLLFFTNMFSDVVEQDSGADLVRALATILSRKEYFNAGLSTYVEAYLAVQYNALLDLATVNGTNVYGNSWIGPPNMTYSAADQLSASRVLIAGININPQLDFQSPPEAPPAESSGRETNHIGGIIGGVLGGLSLIALVIIGSLFIIRRRHQDSTDTEVFPENSLIPIPYVLQSEKRRRKRHMHGNHPPAELWAEGPPPAYSESS</sequence>
<feature type="region of interest" description="Disordered" evidence="1">
    <location>
        <begin position="429"/>
        <end position="457"/>
    </location>
</feature>
<keyword evidence="4" id="KW-1185">Reference proteome</keyword>
<dbReference type="AlphaFoldDB" id="A0AAW0CTU2"/>
<organism evidence="3 4">
    <name type="scientific">Paramarasmius palmivorus</name>
    <dbReference type="NCBI Taxonomy" id="297713"/>
    <lineage>
        <taxon>Eukaryota</taxon>
        <taxon>Fungi</taxon>
        <taxon>Dikarya</taxon>
        <taxon>Basidiomycota</taxon>
        <taxon>Agaricomycotina</taxon>
        <taxon>Agaricomycetes</taxon>
        <taxon>Agaricomycetidae</taxon>
        <taxon>Agaricales</taxon>
        <taxon>Marasmiineae</taxon>
        <taxon>Marasmiaceae</taxon>
        <taxon>Paramarasmius</taxon>
    </lineage>
</organism>
<evidence type="ECO:0008006" key="5">
    <source>
        <dbReference type="Google" id="ProtNLM"/>
    </source>
</evidence>
<dbReference type="SUPFAM" id="SSF48208">
    <property type="entry name" value="Six-hairpin glycosidases"/>
    <property type="match status" value="1"/>
</dbReference>
<keyword evidence="2" id="KW-0812">Transmembrane</keyword>
<comment type="caution">
    <text evidence="3">The sequence shown here is derived from an EMBL/GenBank/DDBJ whole genome shotgun (WGS) entry which is preliminary data.</text>
</comment>
<evidence type="ECO:0000313" key="3">
    <source>
        <dbReference type="EMBL" id="KAK7041871.1"/>
    </source>
</evidence>
<name>A0AAW0CTU2_9AGAR</name>
<keyword evidence="2" id="KW-1133">Transmembrane helix</keyword>
<reference evidence="3 4" key="1">
    <citation type="submission" date="2024-01" db="EMBL/GenBank/DDBJ databases">
        <title>A draft genome for a cacao thread blight-causing isolate of Paramarasmius palmivorus.</title>
        <authorList>
            <person name="Baruah I.K."/>
            <person name="Bukari Y."/>
            <person name="Amoako-Attah I."/>
            <person name="Meinhardt L.W."/>
            <person name="Bailey B.A."/>
            <person name="Cohen S.P."/>
        </authorList>
    </citation>
    <scope>NUCLEOTIDE SEQUENCE [LARGE SCALE GENOMIC DNA]</scope>
    <source>
        <strain evidence="3 4">GH-12</strain>
    </source>
</reference>
<accession>A0AAW0CTU2</accession>
<dbReference type="Proteomes" id="UP001383192">
    <property type="component" value="Unassembled WGS sequence"/>
</dbReference>
<feature type="transmembrane region" description="Helical" evidence="2">
    <location>
        <begin position="374"/>
        <end position="399"/>
    </location>
</feature>
<gene>
    <name evidence="3" type="ORF">VNI00_008828</name>
</gene>
<evidence type="ECO:0000313" key="4">
    <source>
        <dbReference type="Proteomes" id="UP001383192"/>
    </source>
</evidence>
<proteinExistence type="predicted"/>
<feature type="compositionally biased region" description="Pro residues" evidence="1">
    <location>
        <begin position="448"/>
        <end position="457"/>
    </location>
</feature>
<keyword evidence="2" id="KW-0472">Membrane</keyword>
<evidence type="ECO:0000256" key="1">
    <source>
        <dbReference type="SAM" id="MobiDB-lite"/>
    </source>
</evidence>